<dbReference type="SMART" id="SM00034">
    <property type="entry name" value="CLECT"/>
    <property type="match status" value="1"/>
</dbReference>
<dbReference type="PANTHER" id="PTHR22803">
    <property type="entry name" value="MANNOSE, PHOSPHOLIPASE, LECTIN RECEPTOR RELATED"/>
    <property type="match status" value="1"/>
</dbReference>
<evidence type="ECO:0000259" key="2">
    <source>
        <dbReference type="PROSITE" id="PS50041"/>
    </source>
</evidence>
<dbReference type="PROSITE" id="PS50041">
    <property type="entry name" value="C_TYPE_LECTIN_2"/>
    <property type="match status" value="2"/>
</dbReference>
<keyword evidence="1" id="KW-0472">Membrane</keyword>
<dbReference type="Proteomes" id="UP000261520">
    <property type="component" value="Unplaced"/>
</dbReference>
<dbReference type="InterPro" id="IPR001304">
    <property type="entry name" value="C-type_lectin-like"/>
</dbReference>
<accession>A0A3B3ZUA7</accession>
<dbReference type="Pfam" id="PF00059">
    <property type="entry name" value="Lectin_C"/>
    <property type="match status" value="1"/>
</dbReference>
<dbReference type="InterPro" id="IPR050111">
    <property type="entry name" value="C-type_lectin/snaclec_domain"/>
</dbReference>
<feature type="domain" description="C-type lectin" evidence="2">
    <location>
        <begin position="31"/>
        <end position="78"/>
    </location>
</feature>
<reference evidence="3" key="2">
    <citation type="submission" date="2025-09" db="UniProtKB">
        <authorList>
            <consortium name="Ensembl"/>
        </authorList>
    </citation>
    <scope>IDENTIFICATION</scope>
</reference>
<dbReference type="AlphaFoldDB" id="A0A3B3ZUA7"/>
<keyword evidence="1" id="KW-1133">Transmembrane helix</keyword>
<feature type="domain" description="C-type lectin" evidence="2">
    <location>
        <begin position="102"/>
        <end position="205"/>
    </location>
</feature>
<dbReference type="STRING" id="409849.ENSPMGP00000008298"/>
<organism evidence="3 4">
    <name type="scientific">Periophthalmus magnuspinnatus</name>
    <dbReference type="NCBI Taxonomy" id="409849"/>
    <lineage>
        <taxon>Eukaryota</taxon>
        <taxon>Metazoa</taxon>
        <taxon>Chordata</taxon>
        <taxon>Craniata</taxon>
        <taxon>Vertebrata</taxon>
        <taxon>Euteleostomi</taxon>
        <taxon>Actinopterygii</taxon>
        <taxon>Neopterygii</taxon>
        <taxon>Teleostei</taxon>
        <taxon>Neoteleostei</taxon>
        <taxon>Acanthomorphata</taxon>
        <taxon>Gobiaria</taxon>
        <taxon>Gobiiformes</taxon>
        <taxon>Gobioidei</taxon>
        <taxon>Gobiidae</taxon>
        <taxon>Oxudercinae</taxon>
        <taxon>Periophthalmus</taxon>
    </lineage>
</organism>
<feature type="transmembrane region" description="Helical" evidence="1">
    <location>
        <begin position="223"/>
        <end position="245"/>
    </location>
</feature>
<evidence type="ECO:0000256" key="1">
    <source>
        <dbReference type="SAM" id="Phobius"/>
    </source>
</evidence>
<dbReference type="Ensembl" id="ENSPMGT00000008830.1">
    <property type="protein sequence ID" value="ENSPMGP00000008298.1"/>
    <property type="gene ID" value="ENSPMGG00000006869.1"/>
</dbReference>
<proteinExistence type="predicted"/>
<dbReference type="InterPro" id="IPR016187">
    <property type="entry name" value="CTDL_fold"/>
</dbReference>
<evidence type="ECO:0000313" key="4">
    <source>
        <dbReference type="Proteomes" id="UP000261520"/>
    </source>
</evidence>
<dbReference type="CDD" id="cd00037">
    <property type="entry name" value="CLECT"/>
    <property type="match status" value="1"/>
</dbReference>
<reference evidence="3" key="1">
    <citation type="submission" date="2025-08" db="UniProtKB">
        <authorList>
            <consortium name="Ensembl"/>
        </authorList>
    </citation>
    <scope>IDENTIFICATION</scope>
</reference>
<dbReference type="Gene3D" id="3.10.100.10">
    <property type="entry name" value="Mannose-Binding Protein A, subunit A"/>
    <property type="match status" value="2"/>
</dbReference>
<name>A0A3B3ZUA7_9GOBI</name>
<evidence type="ECO:0000313" key="3">
    <source>
        <dbReference type="Ensembl" id="ENSPMGP00000008298.1"/>
    </source>
</evidence>
<keyword evidence="1" id="KW-0812">Transmembrane</keyword>
<keyword evidence="4" id="KW-1185">Reference proteome</keyword>
<dbReference type="InterPro" id="IPR016186">
    <property type="entry name" value="C-type_lectin-like/link_sf"/>
</dbReference>
<protein>
    <recommendedName>
        <fullName evidence="2">C-type lectin domain-containing protein</fullName>
    </recommendedName>
</protein>
<sequence length="282" mass="31725">MTQPGPAGKQSPTQTGPLWNPRAISLSIGINYQWSDGSDMAYTHWDSTDDEDDFLTGDCVYIDVNGGWRRADCESSLPGALCHVPELITKAMSTTEVLCPSTWLKFRSVCYNFEPMVQRLPLEEARDHCRQKWFVHQAVWLGMFFNLNGKIYLNWIDGTPVDYTNWPSKPPDRSQLSTDTCVSTKATDGVWYLTQCQEKLGFVCKTTTCKYTTSVYARNSLKISAAVLVAMVVFALLAGVFCIIYKRNQGHFRGIGSTYYRQTSSQSDGNVLITDLETRLGE</sequence>
<dbReference type="SUPFAM" id="SSF56436">
    <property type="entry name" value="C-type lectin-like"/>
    <property type="match status" value="2"/>
</dbReference>